<evidence type="ECO:0000313" key="4">
    <source>
        <dbReference type="Proteomes" id="UP001432075"/>
    </source>
</evidence>
<keyword evidence="2" id="KW-1133">Transmembrane helix</keyword>
<gene>
    <name evidence="3" type="ORF">OHU17_31760</name>
</gene>
<evidence type="ECO:0000313" key="3">
    <source>
        <dbReference type="EMBL" id="WUO50047.1"/>
    </source>
</evidence>
<proteinExistence type="predicted"/>
<keyword evidence="2" id="KW-0812">Transmembrane</keyword>
<dbReference type="EMBL" id="CP108057">
    <property type="protein sequence ID" value="WUO50047.1"/>
    <property type="molecule type" value="Genomic_DNA"/>
</dbReference>
<accession>A0ABZ1RT67</accession>
<keyword evidence="2" id="KW-0472">Membrane</keyword>
<dbReference type="Gene3D" id="2.60.40.1890">
    <property type="entry name" value="PCu(A)C copper chaperone"/>
    <property type="match status" value="1"/>
</dbReference>
<dbReference type="SUPFAM" id="SSF110087">
    <property type="entry name" value="DR1885-like metal-binding protein"/>
    <property type="match status" value="1"/>
</dbReference>
<sequence length="177" mass="18294">MTGASSTGGRGGPRPARRRVGEALSAAIAPLAACSVALAGLTVWTASGAAGSPPRIAAGNGRVFLPYGNSRDTAAFFEVTNIGGGEDRLTKVTSPSDSVGRTMLSRHESSGRGADTMRMTESVRVPAGATLAMSPFDVSVMTRMNSRWRAGEVVPFVLHFRHSAPVEVLAVVVRPGS</sequence>
<dbReference type="RefSeq" id="WP_073794075.1">
    <property type="nucleotide sequence ID" value="NZ_CP108057.1"/>
</dbReference>
<dbReference type="Proteomes" id="UP001432075">
    <property type="component" value="Chromosome"/>
</dbReference>
<dbReference type="Pfam" id="PF04314">
    <property type="entry name" value="PCuAC"/>
    <property type="match status" value="1"/>
</dbReference>
<dbReference type="InterPro" id="IPR036182">
    <property type="entry name" value="PCuAC_sf"/>
</dbReference>
<dbReference type="PANTHER" id="PTHR36302:SF1">
    <property type="entry name" value="COPPER CHAPERONE PCU(A)C"/>
    <property type="match status" value="1"/>
</dbReference>
<feature type="transmembrane region" description="Helical" evidence="2">
    <location>
        <begin position="23"/>
        <end position="46"/>
    </location>
</feature>
<organism evidence="3 4">
    <name type="scientific">Streptomyces goshikiensis</name>
    <dbReference type="NCBI Taxonomy" id="1942"/>
    <lineage>
        <taxon>Bacteria</taxon>
        <taxon>Bacillati</taxon>
        <taxon>Actinomycetota</taxon>
        <taxon>Actinomycetes</taxon>
        <taxon>Kitasatosporales</taxon>
        <taxon>Streptomycetaceae</taxon>
        <taxon>Streptomyces</taxon>
    </lineage>
</organism>
<keyword evidence="4" id="KW-1185">Reference proteome</keyword>
<protein>
    <submittedName>
        <fullName evidence="3">Copper chaperone PCu(A)C</fullName>
    </submittedName>
</protein>
<name>A0ABZ1RT67_9ACTN</name>
<dbReference type="InterPro" id="IPR007410">
    <property type="entry name" value="LpqE-like"/>
</dbReference>
<feature type="region of interest" description="Disordered" evidence="1">
    <location>
        <begin position="93"/>
        <end position="115"/>
    </location>
</feature>
<dbReference type="InterPro" id="IPR058248">
    <property type="entry name" value="Lxx211020-like"/>
</dbReference>
<dbReference type="PANTHER" id="PTHR36302">
    <property type="entry name" value="BLR7088 PROTEIN"/>
    <property type="match status" value="1"/>
</dbReference>
<evidence type="ECO:0000256" key="2">
    <source>
        <dbReference type="SAM" id="Phobius"/>
    </source>
</evidence>
<reference evidence="3" key="1">
    <citation type="submission" date="2022-10" db="EMBL/GenBank/DDBJ databases">
        <title>The complete genomes of actinobacterial strains from the NBC collection.</title>
        <authorList>
            <person name="Joergensen T.S."/>
            <person name="Alvarez Arevalo M."/>
            <person name="Sterndorff E.B."/>
            <person name="Faurdal D."/>
            <person name="Vuksanovic O."/>
            <person name="Mourched A.-S."/>
            <person name="Charusanti P."/>
            <person name="Shaw S."/>
            <person name="Blin K."/>
            <person name="Weber T."/>
        </authorList>
    </citation>
    <scope>NUCLEOTIDE SEQUENCE</scope>
    <source>
        <strain evidence="3">NBC_00283</strain>
    </source>
</reference>
<evidence type="ECO:0000256" key="1">
    <source>
        <dbReference type="SAM" id="MobiDB-lite"/>
    </source>
</evidence>